<evidence type="ECO:0000313" key="3">
    <source>
        <dbReference type="Proteomes" id="UP000035159"/>
    </source>
</evidence>
<organism evidence="2 3">
    <name type="scientific">Kosmotoga pacifica</name>
    <dbReference type="NCBI Taxonomy" id="1330330"/>
    <lineage>
        <taxon>Bacteria</taxon>
        <taxon>Thermotogati</taxon>
        <taxon>Thermotogota</taxon>
        <taxon>Thermotogae</taxon>
        <taxon>Kosmotogales</taxon>
        <taxon>Kosmotogaceae</taxon>
        <taxon>Kosmotoga</taxon>
    </lineage>
</organism>
<reference evidence="2 3" key="1">
    <citation type="submission" date="2015-04" db="EMBL/GenBank/DDBJ databases">
        <title>Complete Genome Sequence of Kosmotoga pacifica SLHLJ1.</title>
        <authorList>
            <person name="Jiang L.J."/>
            <person name="Shao Z.Z."/>
            <person name="Jebbar M."/>
        </authorList>
    </citation>
    <scope>NUCLEOTIDE SEQUENCE [LARGE SCALE GENOMIC DNA]</scope>
    <source>
        <strain evidence="2 3">SLHLJ1</strain>
    </source>
</reference>
<dbReference type="KEGG" id="kpf:IX53_04775"/>
<proteinExistence type="predicted"/>
<accession>A0A0G2Z6L1</accession>
<dbReference type="GO" id="GO:0006633">
    <property type="term" value="P:fatty acid biosynthetic process"/>
    <property type="evidence" value="ECO:0007669"/>
    <property type="project" value="TreeGrafter"/>
</dbReference>
<dbReference type="PANTHER" id="PTHR43437:SF3">
    <property type="entry name" value="HYDROXYACYL-THIOESTER DEHYDRATASE TYPE 2, MITOCHONDRIAL"/>
    <property type="match status" value="1"/>
</dbReference>
<name>A0A0G2Z6L1_9BACT</name>
<dbReference type="OrthoDB" id="9801625at2"/>
<gene>
    <name evidence="2" type="ORF">IX53_04775</name>
</gene>
<dbReference type="InterPro" id="IPR029069">
    <property type="entry name" value="HotDog_dom_sf"/>
</dbReference>
<sequence>MKYTEITPGYIYVEERVITDEMVRKFADITGDDNPIHLDEDYASKSIFKSRIAHGILTLGLVSAVLGRKFPGPGTIYLKQDATFKRPIYIGERIRIRVEVLEKIEEKSRLLLSTEVLNEKGEKALVGEALVLFREEEVE</sequence>
<dbReference type="InterPro" id="IPR002539">
    <property type="entry name" value="MaoC-like_dom"/>
</dbReference>
<dbReference type="InterPro" id="IPR050965">
    <property type="entry name" value="UPF0336/Enoyl-CoA_hydratase"/>
</dbReference>
<dbReference type="STRING" id="1330330.IX53_04775"/>
<dbReference type="Gene3D" id="3.10.129.10">
    <property type="entry name" value="Hotdog Thioesterase"/>
    <property type="match status" value="1"/>
</dbReference>
<feature type="domain" description="MaoC-like" evidence="1">
    <location>
        <begin position="13"/>
        <end position="107"/>
    </location>
</feature>
<dbReference type="AlphaFoldDB" id="A0A0G2Z6L1"/>
<evidence type="ECO:0000313" key="2">
    <source>
        <dbReference type="EMBL" id="AKI97240.1"/>
    </source>
</evidence>
<dbReference type="Proteomes" id="UP000035159">
    <property type="component" value="Chromosome"/>
</dbReference>
<dbReference type="PANTHER" id="PTHR43437">
    <property type="entry name" value="HYDROXYACYL-THIOESTER DEHYDRATASE TYPE 2, MITOCHONDRIAL-RELATED"/>
    <property type="match status" value="1"/>
</dbReference>
<dbReference type="CDD" id="cd03449">
    <property type="entry name" value="R_hydratase"/>
    <property type="match status" value="1"/>
</dbReference>
<dbReference type="GO" id="GO:0019171">
    <property type="term" value="F:(3R)-hydroxyacyl-[acyl-carrier-protein] dehydratase activity"/>
    <property type="evidence" value="ECO:0007669"/>
    <property type="project" value="TreeGrafter"/>
</dbReference>
<dbReference type="EMBL" id="CP011232">
    <property type="protein sequence ID" value="AKI97240.1"/>
    <property type="molecule type" value="Genomic_DNA"/>
</dbReference>
<dbReference type="Pfam" id="PF01575">
    <property type="entry name" value="MaoC_dehydratas"/>
    <property type="match status" value="1"/>
</dbReference>
<dbReference type="SUPFAM" id="SSF54637">
    <property type="entry name" value="Thioesterase/thiol ester dehydrase-isomerase"/>
    <property type="match status" value="1"/>
</dbReference>
<keyword evidence="3" id="KW-1185">Reference proteome</keyword>
<dbReference type="RefSeq" id="WP_047754374.1">
    <property type="nucleotide sequence ID" value="NZ_CAJUHA010000008.1"/>
</dbReference>
<evidence type="ECO:0000259" key="1">
    <source>
        <dbReference type="Pfam" id="PF01575"/>
    </source>
</evidence>
<dbReference type="PATRIC" id="fig|1330330.3.peg.962"/>
<protein>
    <submittedName>
        <fullName evidence="2">Enoyl-CoA hydratase</fullName>
    </submittedName>
</protein>